<dbReference type="InterPro" id="IPR027475">
    <property type="entry name" value="Asparaginase/glutaminase_AS2"/>
</dbReference>
<dbReference type="InterPro" id="IPR020827">
    <property type="entry name" value="Asparaginase/glutaminase_AS1"/>
</dbReference>
<dbReference type="InterPro" id="IPR006034">
    <property type="entry name" value="Asparaginase/glutaminase-like"/>
</dbReference>
<comment type="catalytic activity">
    <reaction evidence="4">
        <text>L-asparagine + H2O = L-aspartate + NH4(+)</text>
        <dbReference type="Rhea" id="RHEA:21016"/>
        <dbReference type="ChEBI" id="CHEBI:15377"/>
        <dbReference type="ChEBI" id="CHEBI:28938"/>
        <dbReference type="ChEBI" id="CHEBI:29991"/>
        <dbReference type="ChEBI" id="CHEBI:58048"/>
        <dbReference type="EC" id="3.5.1.1"/>
    </reaction>
</comment>
<evidence type="ECO:0000256" key="1">
    <source>
        <dbReference type="ARBA" id="ARBA00010518"/>
    </source>
</evidence>
<dbReference type="InterPro" id="IPR004550">
    <property type="entry name" value="AsnASE_II"/>
</dbReference>
<evidence type="ECO:0000256" key="7">
    <source>
        <dbReference type="RuleBase" id="RU004456"/>
    </source>
</evidence>
<dbReference type="PIRSF" id="PIRSF500176">
    <property type="entry name" value="L_ASNase"/>
    <property type="match status" value="1"/>
</dbReference>
<dbReference type="InterPro" id="IPR027474">
    <property type="entry name" value="L-asparaginase_N"/>
</dbReference>
<name>A0ABV1FIW8_9FIRM</name>
<dbReference type="SFLD" id="SFLDS00057">
    <property type="entry name" value="Glutaminase/Asparaginase"/>
    <property type="match status" value="1"/>
</dbReference>
<organism evidence="10 11">
    <name type="scientific">Laedolimicola intestinihominis</name>
    <dbReference type="NCBI Taxonomy" id="3133166"/>
    <lineage>
        <taxon>Bacteria</taxon>
        <taxon>Bacillati</taxon>
        <taxon>Bacillota</taxon>
        <taxon>Clostridia</taxon>
        <taxon>Lachnospirales</taxon>
        <taxon>Lachnospiraceae</taxon>
        <taxon>Laedolimicola</taxon>
    </lineage>
</organism>
<dbReference type="PROSITE" id="PS00144">
    <property type="entry name" value="ASN_GLN_ASE_1"/>
    <property type="match status" value="1"/>
</dbReference>
<evidence type="ECO:0000256" key="4">
    <source>
        <dbReference type="ARBA" id="ARBA00049366"/>
    </source>
</evidence>
<dbReference type="InterPro" id="IPR036152">
    <property type="entry name" value="Asp/glu_Ase-like_sf"/>
</dbReference>
<evidence type="ECO:0000259" key="9">
    <source>
        <dbReference type="Pfam" id="PF17763"/>
    </source>
</evidence>
<dbReference type="Pfam" id="PF17763">
    <property type="entry name" value="Asparaginase_C"/>
    <property type="match status" value="1"/>
</dbReference>
<dbReference type="Pfam" id="PF00710">
    <property type="entry name" value="Asparaginase"/>
    <property type="match status" value="1"/>
</dbReference>
<reference evidence="10 11" key="1">
    <citation type="submission" date="2024-03" db="EMBL/GenBank/DDBJ databases">
        <title>Human intestinal bacterial collection.</title>
        <authorList>
            <person name="Pauvert C."/>
            <person name="Hitch T.C.A."/>
            <person name="Clavel T."/>
        </authorList>
    </citation>
    <scope>NUCLEOTIDE SEQUENCE [LARGE SCALE GENOMIC DNA]</scope>
    <source>
        <strain evidence="10 11">CLA-AA-H132</strain>
    </source>
</reference>
<dbReference type="RefSeq" id="WP_349164806.1">
    <property type="nucleotide sequence ID" value="NZ_JBBMFE010000010.1"/>
</dbReference>
<gene>
    <name evidence="10" type="ORF">WMO29_11000</name>
</gene>
<dbReference type="Gene3D" id="3.40.50.1170">
    <property type="entry name" value="L-asparaginase, N-terminal domain"/>
    <property type="match status" value="1"/>
</dbReference>
<feature type="active site" evidence="5">
    <location>
        <position position="24"/>
    </location>
</feature>
<evidence type="ECO:0000256" key="3">
    <source>
        <dbReference type="ARBA" id="ARBA00022801"/>
    </source>
</evidence>
<comment type="caution">
    <text evidence="10">The sequence shown here is derived from an EMBL/GenBank/DDBJ whole genome shotgun (WGS) entry which is preliminary data.</text>
</comment>
<evidence type="ECO:0000313" key="11">
    <source>
        <dbReference type="Proteomes" id="UP001438008"/>
    </source>
</evidence>
<feature type="active site" evidence="6">
    <location>
        <position position="105"/>
    </location>
</feature>
<dbReference type="PANTHER" id="PTHR11707">
    <property type="entry name" value="L-ASPARAGINASE"/>
    <property type="match status" value="1"/>
</dbReference>
<evidence type="ECO:0000313" key="10">
    <source>
        <dbReference type="EMBL" id="MEQ2473009.1"/>
    </source>
</evidence>
<comment type="similarity">
    <text evidence="1 7">Belongs to the asparaginase 1 family.</text>
</comment>
<dbReference type="SUPFAM" id="SSF53774">
    <property type="entry name" value="Glutaminase/Asparaginase"/>
    <property type="match status" value="1"/>
</dbReference>
<dbReference type="PIRSF" id="PIRSF001220">
    <property type="entry name" value="L-ASNase_gatD"/>
    <property type="match status" value="1"/>
</dbReference>
<dbReference type="PANTHER" id="PTHR11707:SF28">
    <property type="entry name" value="60 KDA LYSOPHOSPHOLIPASE"/>
    <property type="match status" value="1"/>
</dbReference>
<proteinExistence type="inferred from homology"/>
<dbReference type="InterPro" id="IPR040919">
    <property type="entry name" value="Asparaginase_C"/>
</dbReference>
<accession>A0ABV1FIW8</accession>
<dbReference type="CDD" id="cd08964">
    <property type="entry name" value="L-asparaginase_II"/>
    <property type="match status" value="1"/>
</dbReference>
<feature type="domain" description="Asparaginase/glutaminase C-terminal" evidence="9">
    <location>
        <begin position="229"/>
        <end position="338"/>
    </location>
</feature>
<dbReference type="PROSITE" id="PS00917">
    <property type="entry name" value="ASN_GLN_ASE_2"/>
    <property type="match status" value="1"/>
</dbReference>
<keyword evidence="3" id="KW-0378">Hydrolase</keyword>
<dbReference type="EMBL" id="JBBMFE010000010">
    <property type="protein sequence ID" value="MEQ2473009.1"/>
    <property type="molecule type" value="Genomic_DNA"/>
</dbReference>
<feature type="domain" description="L-asparaginase N-terminal" evidence="8">
    <location>
        <begin position="15"/>
        <end position="210"/>
    </location>
</feature>
<evidence type="ECO:0000256" key="5">
    <source>
        <dbReference type="PROSITE-ProRule" id="PRU10099"/>
    </source>
</evidence>
<evidence type="ECO:0000256" key="6">
    <source>
        <dbReference type="PROSITE-ProRule" id="PRU10100"/>
    </source>
</evidence>
<dbReference type="SMART" id="SM00870">
    <property type="entry name" value="Asparaginase"/>
    <property type="match status" value="1"/>
</dbReference>
<dbReference type="PROSITE" id="PS51732">
    <property type="entry name" value="ASN_GLN_ASE_3"/>
    <property type="match status" value="1"/>
</dbReference>
<sequence>MLRYFEKEHFMKLPHIHIIATGGTIAAHEKSAMQTTGYSANDLLLANELIRSIKGIEAHAEITAENIFSLASSAMDEAHLLQLARRVNEVLADPTVDGLVITHGTDTLEETAFFLYLTVKSSKPVVITGSMLPASAHSADGPGNLINAICTAASREAWEKGVMVCMCNRLLSARDVAKTSTYRLDTFKCLEYGTLGHVIGADVRFYYAPVRPHGSQSQFDVQALTELPRVEIIMTHENCSELLLKNVVESGCDGIVVAGMGSGAIPPRMREYYKALEKKPFLVRASRVYSGYVAAHSATPDQEYGTICAGDFTPIKARLLLQLALTVTSDLDEIRGIFQKY</sequence>
<dbReference type="Proteomes" id="UP001438008">
    <property type="component" value="Unassembled WGS sequence"/>
</dbReference>
<keyword evidence="11" id="KW-1185">Reference proteome</keyword>
<dbReference type="InterPro" id="IPR027473">
    <property type="entry name" value="L-asparaginase_C"/>
</dbReference>
<evidence type="ECO:0000259" key="8">
    <source>
        <dbReference type="Pfam" id="PF00710"/>
    </source>
</evidence>
<dbReference type="Gene3D" id="3.40.50.40">
    <property type="match status" value="1"/>
</dbReference>
<dbReference type="NCBIfam" id="TIGR00520">
    <property type="entry name" value="asnASE_II"/>
    <property type="match status" value="1"/>
</dbReference>
<dbReference type="PRINTS" id="PR00139">
    <property type="entry name" value="ASNGLNASE"/>
</dbReference>
<dbReference type="EC" id="3.5.1.1" evidence="2"/>
<protein>
    <recommendedName>
        <fullName evidence="2">asparaginase</fullName>
        <ecNumber evidence="2">3.5.1.1</ecNumber>
    </recommendedName>
</protein>
<evidence type="ECO:0000256" key="2">
    <source>
        <dbReference type="ARBA" id="ARBA00012920"/>
    </source>
</evidence>
<dbReference type="InterPro" id="IPR037152">
    <property type="entry name" value="L-asparaginase_N_sf"/>
</dbReference>